<gene>
    <name evidence="2" type="ORF">NDU88_005153</name>
</gene>
<evidence type="ECO:0000256" key="1">
    <source>
        <dbReference type="SAM" id="MobiDB-lite"/>
    </source>
</evidence>
<protein>
    <submittedName>
        <fullName evidence="2">Uncharacterized protein</fullName>
    </submittedName>
</protein>
<dbReference type="AlphaFoldDB" id="A0AAV7RK55"/>
<accession>A0AAV7RK55</accession>
<name>A0AAV7RK55_PLEWA</name>
<feature type="region of interest" description="Disordered" evidence="1">
    <location>
        <begin position="71"/>
        <end position="93"/>
    </location>
</feature>
<evidence type="ECO:0000313" key="2">
    <source>
        <dbReference type="EMBL" id="KAJ1152378.1"/>
    </source>
</evidence>
<dbReference type="EMBL" id="JANPWB010000009">
    <property type="protein sequence ID" value="KAJ1152378.1"/>
    <property type="molecule type" value="Genomic_DNA"/>
</dbReference>
<proteinExistence type="predicted"/>
<sequence>MLGTSSMFSLVGRTAVWRPGCALTSGASFVEVDCPVEKEKESGRVPLGSGSVGADYLERSHSDTVVKPLGREVSASGSAPSQSETRTQPLKGVRPRSLSVSVCCPATYGSGPCSLSGAPGLFEVPICVMRAVEGACPRALSVYCGHRLLEQQRAPRGTLGSICGLKKVLLRLPAARDSAPTPFSSPCIGGDGSNAGLCGSELVCWPASAALSLEPSCADTLRGQSCD</sequence>
<keyword evidence="3" id="KW-1185">Reference proteome</keyword>
<organism evidence="2 3">
    <name type="scientific">Pleurodeles waltl</name>
    <name type="common">Iberian ribbed newt</name>
    <dbReference type="NCBI Taxonomy" id="8319"/>
    <lineage>
        <taxon>Eukaryota</taxon>
        <taxon>Metazoa</taxon>
        <taxon>Chordata</taxon>
        <taxon>Craniata</taxon>
        <taxon>Vertebrata</taxon>
        <taxon>Euteleostomi</taxon>
        <taxon>Amphibia</taxon>
        <taxon>Batrachia</taxon>
        <taxon>Caudata</taxon>
        <taxon>Salamandroidea</taxon>
        <taxon>Salamandridae</taxon>
        <taxon>Pleurodelinae</taxon>
        <taxon>Pleurodeles</taxon>
    </lineage>
</organism>
<comment type="caution">
    <text evidence="2">The sequence shown here is derived from an EMBL/GenBank/DDBJ whole genome shotgun (WGS) entry which is preliminary data.</text>
</comment>
<dbReference type="Proteomes" id="UP001066276">
    <property type="component" value="Chromosome 5"/>
</dbReference>
<reference evidence="2" key="1">
    <citation type="journal article" date="2022" name="bioRxiv">
        <title>Sequencing and chromosome-scale assembly of the giantPleurodeles waltlgenome.</title>
        <authorList>
            <person name="Brown T."/>
            <person name="Elewa A."/>
            <person name="Iarovenko S."/>
            <person name="Subramanian E."/>
            <person name="Araus A.J."/>
            <person name="Petzold A."/>
            <person name="Susuki M."/>
            <person name="Suzuki K.-i.T."/>
            <person name="Hayashi T."/>
            <person name="Toyoda A."/>
            <person name="Oliveira C."/>
            <person name="Osipova E."/>
            <person name="Leigh N.D."/>
            <person name="Simon A."/>
            <person name="Yun M.H."/>
        </authorList>
    </citation>
    <scope>NUCLEOTIDE SEQUENCE</scope>
    <source>
        <strain evidence="2">20211129_DDA</strain>
        <tissue evidence="2">Liver</tissue>
    </source>
</reference>
<evidence type="ECO:0000313" key="3">
    <source>
        <dbReference type="Proteomes" id="UP001066276"/>
    </source>
</evidence>
<feature type="compositionally biased region" description="Polar residues" evidence="1">
    <location>
        <begin position="75"/>
        <end position="88"/>
    </location>
</feature>